<proteinExistence type="predicted"/>
<evidence type="ECO:0000313" key="2">
    <source>
        <dbReference type="Proteomes" id="UP000218334"/>
    </source>
</evidence>
<organism evidence="1 2">
    <name type="scientific">Armillaria solidipes</name>
    <dbReference type="NCBI Taxonomy" id="1076256"/>
    <lineage>
        <taxon>Eukaryota</taxon>
        <taxon>Fungi</taxon>
        <taxon>Dikarya</taxon>
        <taxon>Basidiomycota</taxon>
        <taxon>Agaricomycotina</taxon>
        <taxon>Agaricomycetes</taxon>
        <taxon>Agaricomycetidae</taxon>
        <taxon>Agaricales</taxon>
        <taxon>Marasmiineae</taxon>
        <taxon>Physalacriaceae</taxon>
        <taxon>Armillaria</taxon>
    </lineage>
</organism>
<dbReference type="STRING" id="1076256.A0A2H3BNB8"/>
<dbReference type="AlphaFoldDB" id="A0A2H3BNB8"/>
<dbReference type="EMBL" id="KZ293446">
    <property type="protein sequence ID" value="PBK65363.1"/>
    <property type="molecule type" value="Genomic_DNA"/>
</dbReference>
<sequence length="137" mass="15497">MSAFVHCPKCGHNEQNHIPATVFEAADLAELRMDELLKSNDSPLQAERVHLESVISEGRILLAGLQERITQHRDALEALLDQEKRVECMMESCKTIVPPIRRIPDDIIREIFLTSFGMDTREGKDTLDKSFAPLILS</sequence>
<name>A0A2H3BNB8_9AGAR</name>
<accession>A0A2H3BNB8</accession>
<evidence type="ECO:0000313" key="1">
    <source>
        <dbReference type="EMBL" id="PBK65363.1"/>
    </source>
</evidence>
<protein>
    <submittedName>
        <fullName evidence="1">Uncharacterized protein</fullName>
    </submittedName>
</protein>
<reference evidence="2" key="1">
    <citation type="journal article" date="2017" name="Nat. Ecol. Evol.">
        <title>Genome expansion and lineage-specific genetic innovations in the forest pathogenic fungi Armillaria.</title>
        <authorList>
            <person name="Sipos G."/>
            <person name="Prasanna A.N."/>
            <person name="Walter M.C."/>
            <person name="O'Connor E."/>
            <person name="Balint B."/>
            <person name="Krizsan K."/>
            <person name="Kiss B."/>
            <person name="Hess J."/>
            <person name="Varga T."/>
            <person name="Slot J."/>
            <person name="Riley R."/>
            <person name="Boka B."/>
            <person name="Rigling D."/>
            <person name="Barry K."/>
            <person name="Lee J."/>
            <person name="Mihaltcheva S."/>
            <person name="LaButti K."/>
            <person name="Lipzen A."/>
            <person name="Waldron R."/>
            <person name="Moloney N.M."/>
            <person name="Sperisen C."/>
            <person name="Kredics L."/>
            <person name="Vagvoelgyi C."/>
            <person name="Patrignani A."/>
            <person name="Fitzpatrick D."/>
            <person name="Nagy I."/>
            <person name="Doyle S."/>
            <person name="Anderson J.B."/>
            <person name="Grigoriev I.V."/>
            <person name="Gueldener U."/>
            <person name="Muensterkoetter M."/>
            <person name="Nagy L.G."/>
        </authorList>
    </citation>
    <scope>NUCLEOTIDE SEQUENCE [LARGE SCALE GENOMIC DNA]</scope>
    <source>
        <strain evidence="2">28-4</strain>
    </source>
</reference>
<keyword evidence="2" id="KW-1185">Reference proteome</keyword>
<gene>
    <name evidence="1" type="ORF">ARMSODRAFT_961347</name>
</gene>
<dbReference type="Proteomes" id="UP000218334">
    <property type="component" value="Unassembled WGS sequence"/>
</dbReference>